<dbReference type="GO" id="GO:0015979">
    <property type="term" value="P:photosynthesis"/>
    <property type="evidence" value="ECO:0007669"/>
    <property type="project" value="UniProtKB-KW"/>
</dbReference>
<proteinExistence type="predicted"/>
<dbReference type="AlphaFoldDB" id="A0A7X9U3H2"/>
<dbReference type="Proteomes" id="UP000519126">
    <property type="component" value="Unassembled WGS sequence"/>
</dbReference>
<dbReference type="GO" id="GO:0009523">
    <property type="term" value="C:photosystem II"/>
    <property type="evidence" value="ECO:0007669"/>
    <property type="project" value="UniProtKB-KW"/>
</dbReference>
<feature type="domain" description="Photosynthesis system II assembly factor Ycf48/Hcf136-like" evidence="3">
    <location>
        <begin position="116"/>
        <end position="189"/>
    </location>
</feature>
<reference evidence="4 5" key="1">
    <citation type="submission" date="2020-04" db="EMBL/GenBank/DDBJ databases">
        <title>Genome Sequencing and Assembley of Pseudoalteromonas artica.</title>
        <authorList>
            <person name="Akerly B."/>
            <person name="Cook G."/>
        </authorList>
    </citation>
    <scope>NUCLEOTIDE SEQUENCE [LARGE SCALE GENOMIC DNA]</scope>
    <source>
        <strain evidence="4 5">NEC-BIFX-0059</strain>
    </source>
</reference>
<name>A0A7X9U3H2_9GAMM</name>
<comment type="caution">
    <text evidence="4">The sequence shown here is derived from an EMBL/GenBank/DDBJ whole genome shotgun (WGS) entry which is preliminary data.</text>
</comment>
<accession>A0A7X9U3H2</accession>
<dbReference type="PANTHER" id="PTHR47199:SF2">
    <property type="entry name" value="PHOTOSYSTEM II STABILITY_ASSEMBLY FACTOR HCF136, CHLOROPLASTIC"/>
    <property type="match status" value="1"/>
</dbReference>
<dbReference type="PANTHER" id="PTHR47199">
    <property type="entry name" value="PHOTOSYSTEM II STABILITY/ASSEMBLY FACTOR HCF136, CHLOROPLASTIC"/>
    <property type="match status" value="1"/>
</dbReference>
<evidence type="ECO:0000313" key="5">
    <source>
        <dbReference type="Proteomes" id="UP000519126"/>
    </source>
</evidence>
<organism evidence="4 5">
    <name type="scientific">Pseudoalteromonas arctica</name>
    <dbReference type="NCBI Taxonomy" id="394751"/>
    <lineage>
        <taxon>Bacteria</taxon>
        <taxon>Pseudomonadati</taxon>
        <taxon>Pseudomonadota</taxon>
        <taxon>Gammaproteobacteria</taxon>
        <taxon>Alteromonadales</taxon>
        <taxon>Pseudoalteromonadaceae</taxon>
        <taxon>Pseudoalteromonas</taxon>
    </lineage>
</organism>
<dbReference type="InterPro" id="IPR028203">
    <property type="entry name" value="PSII_CF48-like_dom"/>
</dbReference>
<protein>
    <recommendedName>
        <fullName evidence="3">Photosynthesis system II assembly factor Ycf48/Hcf136-like domain-containing protein</fullName>
    </recommendedName>
</protein>
<sequence length="334" mass="36767">MKYLVYASLIISGAGVAQDVPENAISAISAINADKTLLTDITNTGNGLIAVGKHGTVIKSETGNKWQQAELVPTQVLLTAVDFSDENNGWACGHDATIINTTDGGVNWQLQQAQPELDKPCLDILFEDDLKGFAVGAYGMFYQTSDGGKHWQKRFLDSLLFSDDRDYLNDLKENDPEGYEAETASILPHFNRIEITDNGLMLVGEMGLMARSIDDGQTWQRIEEIYPGSFFAVASDSTQEIVAGLRGNVFAKQNGEQQWQHFENVKTATINNIINYNNKQWLMLANSGVIFHLQDGLLTHEQLADGKAILDGVILNNKLIMATEDGIKVKELTP</sequence>
<keyword evidence="2" id="KW-0604">Photosystem II</keyword>
<dbReference type="Gene3D" id="2.130.10.10">
    <property type="entry name" value="YVTN repeat-like/Quinoprotein amine dehydrogenase"/>
    <property type="match status" value="1"/>
</dbReference>
<dbReference type="RefSeq" id="WP_170070825.1">
    <property type="nucleotide sequence ID" value="NZ_JABBCX010000001.1"/>
</dbReference>
<dbReference type="InterPro" id="IPR015943">
    <property type="entry name" value="WD40/YVTN_repeat-like_dom_sf"/>
</dbReference>
<dbReference type="Pfam" id="PF14870">
    <property type="entry name" value="PSII_BNR"/>
    <property type="match status" value="2"/>
</dbReference>
<dbReference type="InterPro" id="IPR036278">
    <property type="entry name" value="Sialidase_sf"/>
</dbReference>
<evidence type="ECO:0000259" key="3">
    <source>
        <dbReference type="Pfam" id="PF14870"/>
    </source>
</evidence>
<dbReference type="SUPFAM" id="SSF50939">
    <property type="entry name" value="Sialidases"/>
    <property type="match status" value="1"/>
</dbReference>
<feature type="domain" description="Photosynthesis system II assembly factor Ycf48/Hcf136-like" evidence="3">
    <location>
        <begin position="61"/>
        <end position="114"/>
    </location>
</feature>
<evidence type="ECO:0000256" key="2">
    <source>
        <dbReference type="ARBA" id="ARBA00023276"/>
    </source>
</evidence>
<keyword evidence="1" id="KW-0602">Photosynthesis</keyword>
<gene>
    <name evidence="4" type="ORF">HHL01_01535</name>
</gene>
<evidence type="ECO:0000313" key="4">
    <source>
        <dbReference type="EMBL" id="NMF46866.1"/>
    </source>
</evidence>
<dbReference type="EMBL" id="JABBCX010000001">
    <property type="protein sequence ID" value="NMF46866.1"/>
    <property type="molecule type" value="Genomic_DNA"/>
</dbReference>
<evidence type="ECO:0000256" key="1">
    <source>
        <dbReference type="ARBA" id="ARBA00022531"/>
    </source>
</evidence>